<comment type="similarity">
    <text evidence="1 2">Belongs to the short-chain dehydrogenases/reductases (SDR) family.</text>
</comment>
<dbReference type="SMART" id="SM00822">
    <property type="entry name" value="PKS_KR"/>
    <property type="match status" value="1"/>
</dbReference>
<comment type="caution">
    <text evidence="4">The sequence shown here is derived from an EMBL/GenBank/DDBJ whole genome shotgun (WGS) entry which is preliminary data.</text>
</comment>
<dbReference type="PROSITE" id="PS00061">
    <property type="entry name" value="ADH_SHORT"/>
    <property type="match status" value="1"/>
</dbReference>
<dbReference type="InterPro" id="IPR036291">
    <property type="entry name" value="NAD(P)-bd_dom_sf"/>
</dbReference>
<keyword evidence="5" id="KW-1185">Reference proteome</keyword>
<evidence type="ECO:0000313" key="5">
    <source>
        <dbReference type="Proteomes" id="UP000805841"/>
    </source>
</evidence>
<dbReference type="PRINTS" id="PR00080">
    <property type="entry name" value="SDRFAMILY"/>
</dbReference>
<dbReference type="PANTHER" id="PTHR45024:SF3">
    <property type="entry name" value="BLL2957 PROTEIN"/>
    <property type="match status" value="1"/>
</dbReference>
<evidence type="ECO:0000259" key="3">
    <source>
        <dbReference type="SMART" id="SM00822"/>
    </source>
</evidence>
<dbReference type="Pfam" id="PF00106">
    <property type="entry name" value="adh_short"/>
    <property type="match status" value="1"/>
</dbReference>
<protein>
    <submittedName>
        <fullName evidence="4">SDR family oxidoreductase</fullName>
    </submittedName>
</protein>
<organism evidence="4 5">
    <name type="scientific">Pseudomonas typographi</name>
    <dbReference type="NCBI Taxonomy" id="2715964"/>
    <lineage>
        <taxon>Bacteria</taxon>
        <taxon>Pseudomonadati</taxon>
        <taxon>Pseudomonadota</taxon>
        <taxon>Gammaproteobacteria</taxon>
        <taxon>Pseudomonadales</taxon>
        <taxon>Pseudomonadaceae</taxon>
        <taxon>Pseudomonas</taxon>
    </lineage>
</organism>
<dbReference type="EMBL" id="JAAOCA010000013">
    <property type="protein sequence ID" value="MBD1599368.1"/>
    <property type="molecule type" value="Genomic_DNA"/>
</dbReference>
<evidence type="ECO:0000256" key="2">
    <source>
        <dbReference type="RuleBase" id="RU000363"/>
    </source>
</evidence>
<evidence type="ECO:0000313" key="4">
    <source>
        <dbReference type="EMBL" id="MBD1599368.1"/>
    </source>
</evidence>
<dbReference type="InterPro" id="IPR051687">
    <property type="entry name" value="Peroxisomal_Beta-Oxidation"/>
</dbReference>
<dbReference type="InterPro" id="IPR020904">
    <property type="entry name" value="Sc_DH/Rdtase_CS"/>
</dbReference>
<dbReference type="SUPFAM" id="SSF51735">
    <property type="entry name" value="NAD(P)-binding Rossmann-fold domains"/>
    <property type="match status" value="1"/>
</dbReference>
<dbReference type="Gene3D" id="3.40.50.720">
    <property type="entry name" value="NAD(P)-binding Rossmann-like Domain"/>
    <property type="match status" value="1"/>
</dbReference>
<reference evidence="4 5" key="1">
    <citation type="journal article" date="2020" name="Insects">
        <title>Bacteria Belonging to Pseudomonas typographi sp. nov. from the Bark Beetle Ips typographus Have Genomic Potential to Aid in the Host Ecology.</title>
        <authorList>
            <person name="Peral-Aranega E."/>
            <person name="Saati-Santamaria Z."/>
            <person name="Kolarik M."/>
            <person name="Rivas R."/>
            <person name="Garcia-Fraile P."/>
        </authorList>
    </citation>
    <scope>NUCLEOTIDE SEQUENCE [LARGE SCALE GENOMIC DNA]</scope>
    <source>
        <strain evidence="4 5">CA3A</strain>
    </source>
</reference>
<gene>
    <name evidence="4" type="ORF">HAQ05_11720</name>
</gene>
<dbReference type="InterPro" id="IPR057326">
    <property type="entry name" value="KR_dom"/>
</dbReference>
<dbReference type="PANTHER" id="PTHR45024">
    <property type="entry name" value="DEHYDROGENASES, SHORT CHAIN"/>
    <property type="match status" value="1"/>
</dbReference>
<evidence type="ECO:0000256" key="1">
    <source>
        <dbReference type="ARBA" id="ARBA00006484"/>
    </source>
</evidence>
<name>A0ABR7Z1K6_9PSED</name>
<sequence>MSAGHFIEGKVAIVTGAGNGIGQAIALAMAAAGAKVVINDIGVSLDGEGGSQTPAMHTCELIRAAGGEATVNTDSVAEWASAQRIVECALDSFGRVDVVVNNAGILRDAIFHKMTPEQWLAVVNVHLNGSFYVSRAAAEHFRAQQSGAFVHMTSTSGLVGNVGQANYSAAKLGILGLSKTIALDMQRYGVRSNCIAPFAWGRMTGSIPAETPEQKARVERLQQMTPEKNAPLAVFLASDAAHEVTGQVFATRRNELFLMSQSRPLRSLQRSDGWTPESIAEHALPALRPSLVSLERSQDVFAWDPV</sequence>
<dbReference type="RefSeq" id="WP_190420660.1">
    <property type="nucleotide sequence ID" value="NZ_JAAOCA010000013.1"/>
</dbReference>
<dbReference type="PRINTS" id="PR00081">
    <property type="entry name" value="GDHRDH"/>
</dbReference>
<feature type="domain" description="Ketoreductase" evidence="3">
    <location>
        <begin position="10"/>
        <end position="206"/>
    </location>
</feature>
<dbReference type="InterPro" id="IPR002347">
    <property type="entry name" value="SDR_fam"/>
</dbReference>
<accession>A0ABR7Z1K6</accession>
<proteinExistence type="inferred from homology"/>
<dbReference type="Proteomes" id="UP000805841">
    <property type="component" value="Unassembled WGS sequence"/>
</dbReference>